<evidence type="ECO:0000313" key="5">
    <source>
        <dbReference type="Proteomes" id="UP000245535"/>
    </source>
</evidence>
<evidence type="ECO:0000256" key="2">
    <source>
        <dbReference type="ARBA" id="ARBA00023270"/>
    </source>
</evidence>
<dbReference type="GO" id="GO:0016052">
    <property type="term" value="P:carbohydrate catabolic process"/>
    <property type="evidence" value="ECO:0007669"/>
    <property type="project" value="TreeGrafter"/>
</dbReference>
<dbReference type="PANTHER" id="PTHR10889:SF1">
    <property type="entry name" value="DEOXYRIBOSE-PHOSPHATE ALDOLASE"/>
    <property type="match status" value="1"/>
</dbReference>
<dbReference type="Pfam" id="PF01791">
    <property type="entry name" value="DeoC"/>
    <property type="match status" value="1"/>
</dbReference>
<dbReference type="SMART" id="SM01133">
    <property type="entry name" value="DeoC"/>
    <property type="match status" value="1"/>
</dbReference>
<evidence type="ECO:0000256" key="3">
    <source>
        <dbReference type="NCBIfam" id="TIGR00126"/>
    </source>
</evidence>
<comment type="caution">
    <text evidence="4">The sequence shown here is derived from an EMBL/GenBank/DDBJ whole genome shotgun (WGS) entry which is preliminary data.</text>
</comment>
<dbReference type="InterPro" id="IPR013785">
    <property type="entry name" value="Aldolase_TIM"/>
</dbReference>
<proteinExistence type="predicted"/>
<dbReference type="EC" id="4.1.2.4" evidence="3"/>
<dbReference type="OrthoDB" id="9778711at2"/>
<dbReference type="NCBIfam" id="TIGR00126">
    <property type="entry name" value="deoC"/>
    <property type="match status" value="1"/>
</dbReference>
<keyword evidence="1" id="KW-0963">Cytoplasm</keyword>
<dbReference type="EMBL" id="QGDO01000005">
    <property type="protein sequence ID" value="PWJ40207.1"/>
    <property type="molecule type" value="Genomic_DNA"/>
</dbReference>
<dbReference type="Proteomes" id="UP000245535">
    <property type="component" value="Unassembled WGS sequence"/>
</dbReference>
<keyword evidence="2" id="KW-0704">Schiff base</keyword>
<dbReference type="InterPro" id="IPR002915">
    <property type="entry name" value="DeoC/FbaB/LacD_aldolase"/>
</dbReference>
<dbReference type="Gene3D" id="3.20.20.70">
    <property type="entry name" value="Aldolase class I"/>
    <property type="match status" value="1"/>
</dbReference>
<dbReference type="GO" id="GO:0009264">
    <property type="term" value="P:deoxyribonucleotide catabolic process"/>
    <property type="evidence" value="ECO:0007669"/>
    <property type="project" value="UniProtKB-UniRule"/>
</dbReference>
<evidence type="ECO:0000256" key="1">
    <source>
        <dbReference type="ARBA" id="ARBA00022490"/>
    </source>
</evidence>
<dbReference type="PANTHER" id="PTHR10889">
    <property type="entry name" value="DEOXYRIBOSE-PHOSPHATE ALDOLASE"/>
    <property type="match status" value="1"/>
</dbReference>
<dbReference type="SUPFAM" id="SSF51569">
    <property type="entry name" value="Aldolase"/>
    <property type="match status" value="1"/>
</dbReference>
<gene>
    <name evidence="4" type="ORF">BC781_105275</name>
</gene>
<sequence length="211" mass="23516">MLSTNSSIELTNLKPIVTESEIIELVEEALMKKYKAVCIPPYWVKKVRREIPSSEELQLVTTAGFPFGFSRSEPKLLEIKKALEEGADEIDVMMNLTAFKSDVKGWAKIEVAQFANIIHEHQKLFKLIIEMPYLNDEEVETACQIAKAGGVDFISVTSGFATRPATVFDTMKLKKLLGSAVEIKTQVDSTLDVEEAVQHGANRVAVVWGKE</sequence>
<protein>
    <recommendedName>
        <fullName evidence="3">Deoxyribose-phosphate aldolase</fullName>
        <ecNumber evidence="3">4.1.2.4</ecNumber>
    </recommendedName>
</protein>
<name>A0A315Z721_SEDFL</name>
<accession>A0A315Z721</accession>
<dbReference type="AlphaFoldDB" id="A0A315Z721"/>
<organism evidence="4 5">
    <name type="scientific">Sediminitomix flava</name>
    <dbReference type="NCBI Taxonomy" id="379075"/>
    <lineage>
        <taxon>Bacteria</taxon>
        <taxon>Pseudomonadati</taxon>
        <taxon>Bacteroidota</taxon>
        <taxon>Cytophagia</taxon>
        <taxon>Cytophagales</taxon>
        <taxon>Flammeovirgaceae</taxon>
        <taxon>Sediminitomix</taxon>
    </lineage>
</organism>
<dbReference type="PIRSF" id="PIRSF001357">
    <property type="entry name" value="DeoC"/>
    <property type="match status" value="1"/>
</dbReference>
<reference evidence="4 5" key="1">
    <citation type="submission" date="2018-03" db="EMBL/GenBank/DDBJ databases">
        <title>Genomic Encyclopedia of Archaeal and Bacterial Type Strains, Phase II (KMG-II): from individual species to whole genera.</title>
        <authorList>
            <person name="Goeker M."/>
        </authorList>
    </citation>
    <scope>NUCLEOTIDE SEQUENCE [LARGE SCALE GENOMIC DNA]</scope>
    <source>
        <strain evidence="4 5">DSM 28229</strain>
    </source>
</reference>
<dbReference type="InterPro" id="IPR011343">
    <property type="entry name" value="DeoC"/>
</dbReference>
<dbReference type="GO" id="GO:0005737">
    <property type="term" value="C:cytoplasm"/>
    <property type="evidence" value="ECO:0007669"/>
    <property type="project" value="InterPro"/>
</dbReference>
<dbReference type="RefSeq" id="WP_109620730.1">
    <property type="nucleotide sequence ID" value="NZ_QGDO01000005.1"/>
</dbReference>
<evidence type="ECO:0000313" key="4">
    <source>
        <dbReference type="EMBL" id="PWJ40207.1"/>
    </source>
</evidence>
<dbReference type="GO" id="GO:0004139">
    <property type="term" value="F:deoxyribose-phosphate aldolase activity"/>
    <property type="evidence" value="ECO:0007669"/>
    <property type="project" value="UniProtKB-UniRule"/>
</dbReference>
<keyword evidence="5" id="KW-1185">Reference proteome</keyword>